<dbReference type="Proteomes" id="UP001242368">
    <property type="component" value="Unassembled WGS sequence"/>
</dbReference>
<name>A0ABT8CNE0_9FLAO</name>
<feature type="transmembrane region" description="Helical" evidence="1">
    <location>
        <begin position="161"/>
        <end position="185"/>
    </location>
</feature>
<evidence type="ECO:0008006" key="4">
    <source>
        <dbReference type="Google" id="ProtNLM"/>
    </source>
</evidence>
<organism evidence="2 3">
    <name type="scientific">Paenimyroides ceti</name>
    <dbReference type="NCBI Taxonomy" id="395087"/>
    <lineage>
        <taxon>Bacteria</taxon>
        <taxon>Pseudomonadati</taxon>
        <taxon>Bacteroidota</taxon>
        <taxon>Flavobacteriia</taxon>
        <taxon>Flavobacteriales</taxon>
        <taxon>Flavobacteriaceae</taxon>
        <taxon>Paenimyroides</taxon>
    </lineage>
</organism>
<keyword evidence="1" id="KW-0472">Membrane</keyword>
<keyword evidence="1" id="KW-1133">Transmembrane helix</keyword>
<feature type="transmembrane region" description="Helical" evidence="1">
    <location>
        <begin position="35"/>
        <end position="61"/>
    </location>
</feature>
<protein>
    <recommendedName>
        <fullName evidence="4">Integral membrane protein</fullName>
    </recommendedName>
</protein>
<keyword evidence="1" id="KW-0812">Transmembrane</keyword>
<feature type="transmembrane region" description="Helical" evidence="1">
    <location>
        <begin position="84"/>
        <end position="108"/>
    </location>
</feature>
<gene>
    <name evidence="2" type="ORF">QW060_02710</name>
</gene>
<evidence type="ECO:0000256" key="1">
    <source>
        <dbReference type="SAM" id="Phobius"/>
    </source>
</evidence>
<dbReference type="EMBL" id="JAUFQU010000001">
    <property type="protein sequence ID" value="MDN3706038.1"/>
    <property type="molecule type" value="Genomic_DNA"/>
</dbReference>
<keyword evidence="3" id="KW-1185">Reference proteome</keyword>
<comment type="caution">
    <text evidence="2">The sequence shown here is derived from an EMBL/GenBank/DDBJ whole genome shotgun (WGS) entry which is preliminary data.</text>
</comment>
<accession>A0ABT8CNE0</accession>
<sequence length="249" mass="28529">MPAMIKKIKDRIENGYTIDSISLYKDTFDTFKRMFLPATLVMFLVSAVIFFMYLMVILIYFKTPQQALEKMEGFSLEQLENDELAVYFIINALLNALFSVVGAGFISLAKKVSENKLPTIGTVFQYFIKISGLKVFFFVFMVQILFSILSLYLQINSLDLVALFCLFLMHALTILVVPLIIFDQLSILQALTTSVRLVNQQPLKIFLFLFFMGSFALGGLFLFIIGILATFPLLYAFIYHLYSHIIDKE</sequence>
<feature type="transmembrane region" description="Helical" evidence="1">
    <location>
        <begin position="205"/>
        <end position="238"/>
    </location>
</feature>
<evidence type="ECO:0000313" key="2">
    <source>
        <dbReference type="EMBL" id="MDN3706038.1"/>
    </source>
</evidence>
<dbReference type="RefSeq" id="WP_290362175.1">
    <property type="nucleotide sequence ID" value="NZ_JAUFQU010000001.1"/>
</dbReference>
<evidence type="ECO:0000313" key="3">
    <source>
        <dbReference type="Proteomes" id="UP001242368"/>
    </source>
</evidence>
<reference evidence="3" key="1">
    <citation type="journal article" date="2019" name="Int. J. Syst. Evol. Microbiol.">
        <title>The Global Catalogue of Microorganisms (GCM) 10K type strain sequencing project: providing services to taxonomists for standard genome sequencing and annotation.</title>
        <authorList>
            <consortium name="The Broad Institute Genomics Platform"/>
            <consortium name="The Broad Institute Genome Sequencing Center for Infectious Disease"/>
            <person name="Wu L."/>
            <person name="Ma J."/>
        </authorList>
    </citation>
    <scope>NUCLEOTIDE SEQUENCE [LARGE SCALE GENOMIC DNA]</scope>
    <source>
        <strain evidence="3">CECT 7184</strain>
    </source>
</reference>
<proteinExistence type="predicted"/>
<feature type="transmembrane region" description="Helical" evidence="1">
    <location>
        <begin position="135"/>
        <end position="155"/>
    </location>
</feature>